<feature type="transmembrane region" description="Helical" evidence="1">
    <location>
        <begin position="154"/>
        <end position="175"/>
    </location>
</feature>
<keyword evidence="1" id="KW-1133">Transmembrane helix</keyword>
<reference evidence="2 3" key="1">
    <citation type="journal article" date="2024" name="BMC Genomics">
        <title>Genome assembly of redclaw crayfish (Cherax quadricarinatus) provides insights into its immune adaptation and hypoxia tolerance.</title>
        <authorList>
            <person name="Liu Z."/>
            <person name="Zheng J."/>
            <person name="Li H."/>
            <person name="Fang K."/>
            <person name="Wang S."/>
            <person name="He J."/>
            <person name="Zhou D."/>
            <person name="Weng S."/>
            <person name="Chi M."/>
            <person name="Gu Z."/>
            <person name="He J."/>
            <person name="Li F."/>
            <person name="Wang M."/>
        </authorList>
    </citation>
    <scope>NUCLEOTIDE SEQUENCE [LARGE SCALE GENOMIC DNA]</scope>
    <source>
        <strain evidence="2">ZL_2023a</strain>
    </source>
</reference>
<evidence type="ECO:0000256" key="1">
    <source>
        <dbReference type="SAM" id="Phobius"/>
    </source>
</evidence>
<name>A0AAW0XLI6_CHEQU</name>
<dbReference type="AlphaFoldDB" id="A0AAW0XLI6"/>
<protein>
    <submittedName>
        <fullName evidence="2">Uncharacterized protein</fullName>
    </submittedName>
</protein>
<evidence type="ECO:0000313" key="2">
    <source>
        <dbReference type="EMBL" id="KAK8745395.1"/>
    </source>
</evidence>
<accession>A0AAW0XLI6</accession>
<gene>
    <name evidence="2" type="ORF">OTU49_000170</name>
</gene>
<keyword evidence="3" id="KW-1185">Reference proteome</keyword>
<sequence>MPNNHLNILSLQKGFHSLYNHSSPQVKIEARYRYINETVKTDHTSTQIRNIEDKIILALKDIVDHLLAASAQLHTVKLSRQKRTLVSSSENTAEEINSLETGDNTSSSIQKIQLTSEHNISNAVFAMNDLAVPYDSLGWFSKVVEKGIDISMHVVIMVVVMLVASQVVAGVFHIIQETCLICNYIGYANVAGIA</sequence>
<comment type="caution">
    <text evidence="2">The sequence shown here is derived from an EMBL/GenBank/DDBJ whole genome shotgun (WGS) entry which is preliminary data.</text>
</comment>
<keyword evidence="1" id="KW-0812">Transmembrane</keyword>
<evidence type="ECO:0000313" key="3">
    <source>
        <dbReference type="Proteomes" id="UP001445076"/>
    </source>
</evidence>
<dbReference type="Proteomes" id="UP001445076">
    <property type="component" value="Unassembled WGS sequence"/>
</dbReference>
<dbReference type="EMBL" id="JARKIK010000019">
    <property type="protein sequence ID" value="KAK8745395.1"/>
    <property type="molecule type" value="Genomic_DNA"/>
</dbReference>
<proteinExistence type="predicted"/>
<keyword evidence="1" id="KW-0472">Membrane</keyword>
<organism evidence="2 3">
    <name type="scientific">Cherax quadricarinatus</name>
    <name type="common">Australian red claw crayfish</name>
    <dbReference type="NCBI Taxonomy" id="27406"/>
    <lineage>
        <taxon>Eukaryota</taxon>
        <taxon>Metazoa</taxon>
        <taxon>Ecdysozoa</taxon>
        <taxon>Arthropoda</taxon>
        <taxon>Crustacea</taxon>
        <taxon>Multicrustacea</taxon>
        <taxon>Malacostraca</taxon>
        <taxon>Eumalacostraca</taxon>
        <taxon>Eucarida</taxon>
        <taxon>Decapoda</taxon>
        <taxon>Pleocyemata</taxon>
        <taxon>Astacidea</taxon>
        <taxon>Parastacoidea</taxon>
        <taxon>Parastacidae</taxon>
        <taxon>Cherax</taxon>
    </lineage>
</organism>